<evidence type="ECO:0000256" key="6">
    <source>
        <dbReference type="SAM" id="Phobius"/>
    </source>
</evidence>
<feature type="compositionally biased region" description="Basic and acidic residues" evidence="5">
    <location>
        <begin position="914"/>
        <end position="931"/>
    </location>
</feature>
<feature type="compositionally biased region" description="Polar residues" evidence="5">
    <location>
        <begin position="531"/>
        <end position="545"/>
    </location>
</feature>
<evidence type="ECO:0000256" key="1">
    <source>
        <dbReference type="ARBA" id="ARBA00004651"/>
    </source>
</evidence>
<proteinExistence type="predicted"/>
<comment type="subcellular location">
    <subcellularLocation>
        <location evidence="1">Cell membrane</location>
        <topology evidence="1">Multi-pass membrane protein</topology>
    </subcellularLocation>
</comment>
<comment type="caution">
    <text evidence="7">The sequence shown here is derived from an EMBL/GenBank/DDBJ whole genome shotgun (WGS) entry which is preliminary data.</text>
</comment>
<evidence type="ECO:0000313" key="8">
    <source>
        <dbReference type="Proteomes" id="UP000078237"/>
    </source>
</evidence>
<dbReference type="Proteomes" id="UP000078237">
    <property type="component" value="Unassembled WGS sequence"/>
</dbReference>
<dbReference type="GO" id="GO:0005886">
    <property type="term" value="C:plasma membrane"/>
    <property type="evidence" value="ECO:0007669"/>
    <property type="project" value="UniProtKB-SubCell"/>
</dbReference>
<dbReference type="InterPro" id="IPR045863">
    <property type="entry name" value="CorA_TM1_TM2"/>
</dbReference>
<keyword evidence="8" id="KW-1185">Reference proteome</keyword>
<feature type="compositionally biased region" description="Polar residues" evidence="5">
    <location>
        <begin position="87"/>
        <end position="104"/>
    </location>
</feature>
<dbReference type="Gene3D" id="1.20.58.340">
    <property type="entry name" value="Magnesium transport protein CorA, transmembrane region"/>
    <property type="match status" value="1"/>
</dbReference>
<dbReference type="InterPro" id="IPR002523">
    <property type="entry name" value="MgTranspt_CorA/ZnTranspt_ZntB"/>
</dbReference>
<feature type="region of interest" description="Disordered" evidence="5">
    <location>
        <begin position="59"/>
        <end position="113"/>
    </location>
</feature>
<feature type="compositionally biased region" description="Basic residues" evidence="5">
    <location>
        <begin position="546"/>
        <end position="557"/>
    </location>
</feature>
<organism evidence="7 8">
    <name type="scientific">Madurella mycetomatis</name>
    <dbReference type="NCBI Taxonomy" id="100816"/>
    <lineage>
        <taxon>Eukaryota</taxon>
        <taxon>Fungi</taxon>
        <taxon>Dikarya</taxon>
        <taxon>Ascomycota</taxon>
        <taxon>Pezizomycotina</taxon>
        <taxon>Sordariomycetes</taxon>
        <taxon>Sordariomycetidae</taxon>
        <taxon>Sordariales</taxon>
        <taxon>Sordariales incertae sedis</taxon>
        <taxon>Madurella</taxon>
    </lineage>
</organism>
<dbReference type="AlphaFoldDB" id="A0A175WB41"/>
<accession>A0A175WB41</accession>
<dbReference type="VEuPathDB" id="FungiDB:MMYC01_203922"/>
<keyword evidence="3 6" id="KW-1133">Transmembrane helix</keyword>
<evidence type="ECO:0000313" key="7">
    <source>
        <dbReference type="EMBL" id="KXX80752.1"/>
    </source>
</evidence>
<dbReference type="GO" id="GO:0015087">
    <property type="term" value="F:cobalt ion transmembrane transporter activity"/>
    <property type="evidence" value="ECO:0007669"/>
    <property type="project" value="TreeGrafter"/>
</dbReference>
<feature type="transmembrane region" description="Helical" evidence="6">
    <location>
        <begin position="1051"/>
        <end position="1071"/>
    </location>
</feature>
<evidence type="ECO:0000256" key="4">
    <source>
        <dbReference type="ARBA" id="ARBA00023136"/>
    </source>
</evidence>
<sequence>MDAVGPTTPRLPQIIVVHEQTLINFTMSSYPLRIQTIPLPRYDTSTTAAYKDIITPTYDEGYRDEGGYSRGRRNGRQRPPTYARASSWFSPTSPQYRTPPTWTSSEDESERYRATQPAHIHLNHHVDAHPELFDQYTDDLEITHDPRTQLTRNRSHKAVTLYSFAPSRLVASTKSSESDSTEYGKQEAGVVGTNRGVTGLPACHILASEYQGGGYLGDRHTVQLMTLMSSRFLSKSLFRWMLQAQALQVPGLTGGEKKGLADMIASIKRDHVKLIQTSAGRYVGNMEPKFSQIRLPSSSNPGGQTFVPRTVTWICLPYFTLERYSGLLAADNPRLFPIQTLLQAQFAGTTRERDLQQAVVQRKGSPEVCFHIAQLWCLILDNCTSPAGWSNEPTRMSEHDLCSGSIYGVTDSPQGLSTLKPEPTLLVRYRGDVVWSIPAAECQSWFSFLAHFREFWPNSLQFFRHKEQVTADDWSKIYLPSGFSFRLPGRVGFPGRYRPLPRAPATRLLEPLDRGEPSRERDGTAAPKTPPSTQDAVTNPVSTAPHQRKTKPHVKKPKPCRSFAVFTCLDGVAALSSSGVKALNEQFDELDAYLQSETSFGDRWAYSNCKPASRLSVHELLEIEGKKLVDQTETPPTRERQIDYEKRVSLFNTANAIFEFFFPPDVEAPTVTKFWGAIKALFEVHFGNLFINGRFVSDFTAESVSLTSHGHPDDQQEPRISAWSLDKIATALRDIAIDVMSFNEIFVHAQQSDRAKITTPLTLIDAWMHLVLALATLPSDRMRSQELIWGASGLLKKGIEAMIDALPGQPVSKHSVVLPLELVSLMSMRVLKDVAPGMIPDNLNVPDISETYSSSLSAVESNISNSKIPDRGHERSLGLLKQEMAIIQWTIGTQHSIFIGMLTTTEMLNPGHGDSGRRGPSETKRHDSGRTIGFRETEYYPHETFGFEREPTMRVVPSELTASSIGGLRPLLIHECLRYLGRRERQFGGLLTHASQLEEENRNKISRTKDLQERAIYAFTIVTVIFLPLSAVASVFGMNSADIRDMELGQWAYWATAVPVTLVVMFLGLLFTGELGNVLRWIMSFGESGYGEDVMNSQPTKGKDDWGEN</sequence>
<evidence type="ECO:0000256" key="5">
    <source>
        <dbReference type="SAM" id="MobiDB-lite"/>
    </source>
</evidence>
<dbReference type="STRING" id="100816.A0A175WB41"/>
<dbReference type="GO" id="GO:0000287">
    <property type="term" value="F:magnesium ion binding"/>
    <property type="evidence" value="ECO:0007669"/>
    <property type="project" value="TreeGrafter"/>
</dbReference>
<keyword evidence="4 6" id="KW-0472">Membrane</keyword>
<protein>
    <submittedName>
        <fullName evidence="7">Magnesium transport protein CorA</fullName>
    </submittedName>
</protein>
<dbReference type="Pfam" id="PF01544">
    <property type="entry name" value="CorA"/>
    <property type="match status" value="1"/>
</dbReference>
<dbReference type="PANTHER" id="PTHR46494:SF1">
    <property type="entry name" value="CORA FAMILY METAL ION TRANSPORTER (EUROFUNG)"/>
    <property type="match status" value="1"/>
</dbReference>
<feature type="transmembrane region" description="Helical" evidence="6">
    <location>
        <begin position="1015"/>
        <end position="1039"/>
    </location>
</feature>
<feature type="compositionally biased region" description="Basic and acidic residues" evidence="5">
    <location>
        <begin position="510"/>
        <end position="523"/>
    </location>
</feature>
<dbReference type="GO" id="GO:0015095">
    <property type="term" value="F:magnesium ion transmembrane transporter activity"/>
    <property type="evidence" value="ECO:0007669"/>
    <property type="project" value="TreeGrafter"/>
</dbReference>
<evidence type="ECO:0000256" key="2">
    <source>
        <dbReference type="ARBA" id="ARBA00022692"/>
    </source>
</evidence>
<evidence type="ECO:0000256" key="3">
    <source>
        <dbReference type="ARBA" id="ARBA00022989"/>
    </source>
</evidence>
<dbReference type="OrthoDB" id="5286874at2759"/>
<dbReference type="SUPFAM" id="SSF144083">
    <property type="entry name" value="Magnesium transport protein CorA, transmembrane region"/>
    <property type="match status" value="1"/>
</dbReference>
<dbReference type="PANTHER" id="PTHR46494">
    <property type="entry name" value="CORA FAMILY METAL ION TRANSPORTER (EUROFUNG)"/>
    <property type="match status" value="1"/>
</dbReference>
<keyword evidence="2 6" id="KW-0812">Transmembrane</keyword>
<feature type="region of interest" description="Disordered" evidence="5">
    <location>
        <begin position="909"/>
        <end position="931"/>
    </location>
</feature>
<reference evidence="7 8" key="1">
    <citation type="journal article" date="2016" name="Genome Announc.">
        <title>Genome Sequence of Madurella mycetomatis mm55, Isolated from a Human Mycetoma Case in Sudan.</title>
        <authorList>
            <person name="Smit S."/>
            <person name="Derks M.F."/>
            <person name="Bervoets S."/>
            <person name="Fahal A."/>
            <person name="van Leeuwen W."/>
            <person name="van Belkum A."/>
            <person name="van de Sande W.W."/>
        </authorList>
    </citation>
    <scope>NUCLEOTIDE SEQUENCE [LARGE SCALE GENOMIC DNA]</scope>
    <source>
        <strain evidence="8">mm55</strain>
    </source>
</reference>
<dbReference type="GO" id="GO:0050897">
    <property type="term" value="F:cobalt ion binding"/>
    <property type="evidence" value="ECO:0007669"/>
    <property type="project" value="TreeGrafter"/>
</dbReference>
<gene>
    <name evidence="7" type="ORF">MMYC01_203922</name>
</gene>
<name>A0A175WB41_9PEZI</name>
<dbReference type="EMBL" id="LCTW02000051">
    <property type="protein sequence ID" value="KXX80752.1"/>
    <property type="molecule type" value="Genomic_DNA"/>
</dbReference>
<feature type="region of interest" description="Disordered" evidence="5">
    <location>
        <begin position="504"/>
        <end position="557"/>
    </location>
</feature>